<evidence type="ECO:0008006" key="4">
    <source>
        <dbReference type="Google" id="ProtNLM"/>
    </source>
</evidence>
<evidence type="ECO:0000313" key="3">
    <source>
        <dbReference type="Proteomes" id="UP001500618"/>
    </source>
</evidence>
<gene>
    <name evidence="2" type="ORF">GCM10009765_06570</name>
</gene>
<comment type="caution">
    <text evidence="2">The sequence shown here is derived from an EMBL/GenBank/DDBJ whole genome shotgun (WGS) entry which is preliminary data.</text>
</comment>
<evidence type="ECO:0000256" key="1">
    <source>
        <dbReference type="SAM" id="Phobius"/>
    </source>
</evidence>
<accession>A0ABP4RS02</accession>
<evidence type="ECO:0000313" key="2">
    <source>
        <dbReference type="EMBL" id="GAA1659881.1"/>
    </source>
</evidence>
<feature type="transmembrane region" description="Helical" evidence="1">
    <location>
        <begin position="33"/>
        <end position="57"/>
    </location>
</feature>
<protein>
    <recommendedName>
        <fullName evidence="4">Integral membrane protein</fullName>
    </recommendedName>
</protein>
<keyword evidence="1" id="KW-1133">Transmembrane helix</keyword>
<dbReference type="EMBL" id="BAAANY010000002">
    <property type="protein sequence ID" value="GAA1659881.1"/>
    <property type="molecule type" value="Genomic_DNA"/>
</dbReference>
<reference evidence="3" key="1">
    <citation type="journal article" date="2019" name="Int. J. Syst. Evol. Microbiol.">
        <title>The Global Catalogue of Microorganisms (GCM) 10K type strain sequencing project: providing services to taxonomists for standard genome sequencing and annotation.</title>
        <authorList>
            <consortium name="The Broad Institute Genomics Platform"/>
            <consortium name="The Broad Institute Genome Sequencing Center for Infectious Disease"/>
            <person name="Wu L."/>
            <person name="Ma J."/>
        </authorList>
    </citation>
    <scope>NUCLEOTIDE SEQUENCE [LARGE SCALE GENOMIC DNA]</scope>
    <source>
        <strain evidence="3">JCM 14718</strain>
    </source>
</reference>
<dbReference type="RefSeq" id="WP_344306985.1">
    <property type="nucleotide sequence ID" value="NZ_BAAANY010000002.1"/>
</dbReference>
<feature type="transmembrane region" description="Helical" evidence="1">
    <location>
        <begin position="94"/>
        <end position="112"/>
    </location>
</feature>
<feature type="transmembrane region" description="Helical" evidence="1">
    <location>
        <begin position="69"/>
        <end position="87"/>
    </location>
</feature>
<keyword evidence="1" id="KW-0472">Membrane</keyword>
<name>A0ABP4RS02_9ACTN</name>
<keyword evidence="3" id="KW-1185">Reference proteome</keyword>
<feature type="transmembrane region" description="Helical" evidence="1">
    <location>
        <begin position="6"/>
        <end position="26"/>
    </location>
</feature>
<dbReference type="Proteomes" id="UP001500618">
    <property type="component" value="Unassembled WGS sequence"/>
</dbReference>
<proteinExistence type="predicted"/>
<keyword evidence="1" id="KW-0812">Transmembrane</keyword>
<organism evidence="2 3">
    <name type="scientific">Fodinicola feengrottensis</name>
    <dbReference type="NCBI Taxonomy" id="435914"/>
    <lineage>
        <taxon>Bacteria</taxon>
        <taxon>Bacillati</taxon>
        <taxon>Actinomycetota</taxon>
        <taxon>Actinomycetes</taxon>
        <taxon>Mycobacteriales</taxon>
        <taxon>Fodinicola</taxon>
    </lineage>
</organism>
<sequence length="121" mass="12629">MIDALSLALTVTCALAGIIILGAALLKRYRWRAVLPTVIIVEAALLIQAILDLAGLLGGHHPAEPATHLAYLVTSLAVLPVAGSQVARDNGRWAATLLAVALLALAVIVVRLQTTWRPAGD</sequence>